<feature type="domain" description="Rhodopsin" evidence="7">
    <location>
        <begin position="28"/>
        <end position="269"/>
    </location>
</feature>
<evidence type="ECO:0000256" key="3">
    <source>
        <dbReference type="ARBA" id="ARBA00022989"/>
    </source>
</evidence>
<feature type="transmembrane region" description="Helical" evidence="6">
    <location>
        <begin position="136"/>
        <end position="160"/>
    </location>
</feature>
<dbReference type="AlphaFoldDB" id="A0A0D2A2E6"/>
<dbReference type="GO" id="GO:0016020">
    <property type="term" value="C:membrane"/>
    <property type="evidence" value="ECO:0007669"/>
    <property type="project" value="UniProtKB-SubCell"/>
</dbReference>
<dbReference type="InParanoid" id="A0A0D2A2E6"/>
<dbReference type="OrthoDB" id="3903189at2759"/>
<feature type="transmembrane region" description="Helical" evidence="6">
    <location>
        <begin position="245"/>
        <end position="268"/>
    </location>
</feature>
<feature type="transmembrane region" description="Helical" evidence="6">
    <location>
        <begin position="212"/>
        <end position="230"/>
    </location>
</feature>
<dbReference type="InterPro" id="IPR049326">
    <property type="entry name" value="Rhodopsin_dom_fungi"/>
</dbReference>
<reference evidence="8 9" key="1">
    <citation type="submission" date="2015-01" db="EMBL/GenBank/DDBJ databases">
        <title>The Genome Sequence of Ochroconis gallopava CBS43764.</title>
        <authorList>
            <consortium name="The Broad Institute Genomics Platform"/>
            <person name="Cuomo C."/>
            <person name="de Hoog S."/>
            <person name="Gorbushina A."/>
            <person name="Stielow B."/>
            <person name="Teixiera M."/>
            <person name="Abouelleil A."/>
            <person name="Chapman S.B."/>
            <person name="Priest M."/>
            <person name="Young S.K."/>
            <person name="Wortman J."/>
            <person name="Nusbaum C."/>
            <person name="Birren B."/>
        </authorList>
    </citation>
    <scope>NUCLEOTIDE SEQUENCE [LARGE SCALE GENOMIC DNA]</scope>
    <source>
        <strain evidence="8 9">CBS 43764</strain>
    </source>
</reference>
<proteinExistence type="inferred from homology"/>
<dbReference type="STRING" id="253628.A0A0D2A2E6"/>
<organism evidence="8 9">
    <name type="scientific">Verruconis gallopava</name>
    <dbReference type="NCBI Taxonomy" id="253628"/>
    <lineage>
        <taxon>Eukaryota</taxon>
        <taxon>Fungi</taxon>
        <taxon>Dikarya</taxon>
        <taxon>Ascomycota</taxon>
        <taxon>Pezizomycotina</taxon>
        <taxon>Dothideomycetes</taxon>
        <taxon>Pleosporomycetidae</taxon>
        <taxon>Venturiales</taxon>
        <taxon>Sympoventuriaceae</taxon>
        <taxon>Verruconis</taxon>
    </lineage>
</organism>
<sequence length="348" mass="39594">MLKSPSARQILVESIIFGSIGTVLFLGRLWSRALLRRSWKKLMIDDYVMVATFCCYVTLLTLINVSEHYATNEYLPFEADAILANPEEIRQRIYGSKIVVGSNQAYLLTLWGVKTCLLMLYHGLTFGTRGNLYVKIVMVYAALGFVFTEASLFIFCHPFSQYWALPVSNQQCANYEHYCIVQMVFNVSSDLLMLAIPIPLIIRAQVSVPKRALLVGTFGLGLFTVTASILDKYFNFTMLNSTVYMIWHIREVSTSVFVANIMCWWPLLRKFFGLKRFLSKDTIEAASGKTSNSSVMMVQNGIPTRDDEYLKSHTRIAEKSVDHDIYDLDDIELGDVRIFRTPKSGGLR</sequence>
<dbReference type="GeneID" id="27315989"/>
<keyword evidence="2 6" id="KW-0812">Transmembrane</keyword>
<evidence type="ECO:0000256" key="6">
    <source>
        <dbReference type="SAM" id="Phobius"/>
    </source>
</evidence>
<evidence type="ECO:0000313" key="8">
    <source>
        <dbReference type="EMBL" id="KIW00495.1"/>
    </source>
</evidence>
<dbReference type="PANTHER" id="PTHR33048">
    <property type="entry name" value="PTH11-LIKE INTEGRAL MEMBRANE PROTEIN (AFU_ORTHOLOGUE AFUA_5G11245)"/>
    <property type="match status" value="1"/>
</dbReference>
<feature type="transmembrane region" description="Helical" evidence="6">
    <location>
        <begin position="105"/>
        <end position="124"/>
    </location>
</feature>
<protein>
    <recommendedName>
        <fullName evidence="7">Rhodopsin domain-containing protein</fullName>
    </recommendedName>
</protein>
<feature type="transmembrane region" description="Helical" evidence="6">
    <location>
        <begin position="47"/>
        <end position="66"/>
    </location>
</feature>
<keyword evidence="4 6" id="KW-0472">Membrane</keyword>
<dbReference type="EMBL" id="KN847563">
    <property type="protein sequence ID" value="KIW00495.1"/>
    <property type="molecule type" value="Genomic_DNA"/>
</dbReference>
<evidence type="ECO:0000256" key="5">
    <source>
        <dbReference type="ARBA" id="ARBA00038359"/>
    </source>
</evidence>
<evidence type="ECO:0000256" key="2">
    <source>
        <dbReference type="ARBA" id="ARBA00022692"/>
    </source>
</evidence>
<comment type="similarity">
    <text evidence="5">Belongs to the SAT4 family.</text>
</comment>
<dbReference type="RefSeq" id="XP_016210364.1">
    <property type="nucleotide sequence ID" value="XM_016361860.1"/>
</dbReference>
<evidence type="ECO:0000256" key="1">
    <source>
        <dbReference type="ARBA" id="ARBA00004141"/>
    </source>
</evidence>
<dbReference type="HOGENOM" id="CLU_019101_2_1_1"/>
<keyword evidence="9" id="KW-1185">Reference proteome</keyword>
<accession>A0A0D2A2E6</accession>
<comment type="subcellular location">
    <subcellularLocation>
        <location evidence="1">Membrane</location>
        <topology evidence="1">Multi-pass membrane protein</topology>
    </subcellularLocation>
</comment>
<evidence type="ECO:0000256" key="4">
    <source>
        <dbReference type="ARBA" id="ARBA00023136"/>
    </source>
</evidence>
<dbReference type="InterPro" id="IPR052337">
    <property type="entry name" value="SAT4-like"/>
</dbReference>
<keyword evidence="3 6" id="KW-1133">Transmembrane helix</keyword>
<evidence type="ECO:0000313" key="9">
    <source>
        <dbReference type="Proteomes" id="UP000053259"/>
    </source>
</evidence>
<dbReference type="Proteomes" id="UP000053259">
    <property type="component" value="Unassembled WGS sequence"/>
</dbReference>
<name>A0A0D2A2E6_9PEZI</name>
<feature type="transmembrane region" description="Helical" evidence="6">
    <location>
        <begin position="6"/>
        <end position="26"/>
    </location>
</feature>
<feature type="transmembrane region" description="Helical" evidence="6">
    <location>
        <begin position="180"/>
        <end position="200"/>
    </location>
</feature>
<dbReference type="PANTHER" id="PTHR33048:SF110">
    <property type="entry name" value="UBID FAMILY DECARBOXYLASE"/>
    <property type="match status" value="1"/>
</dbReference>
<dbReference type="VEuPathDB" id="FungiDB:PV09_08016"/>
<gene>
    <name evidence="8" type="ORF">PV09_08016</name>
</gene>
<evidence type="ECO:0000259" key="7">
    <source>
        <dbReference type="Pfam" id="PF20684"/>
    </source>
</evidence>
<dbReference type="Pfam" id="PF20684">
    <property type="entry name" value="Fung_rhodopsin"/>
    <property type="match status" value="1"/>
</dbReference>